<comment type="caution">
    <text evidence="1">The sequence shown here is derived from an EMBL/GenBank/DDBJ whole genome shotgun (WGS) entry which is preliminary data.</text>
</comment>
<protein>
    <submittedName>
        <fullName evidence="1">Uncharacterized protein</fullName>
    </submittedName>
</protein>
<dbReference type="EMBL" id="JBHSFG010000011">
    <property type="protein sequence ID" value="MFC4464139.1"/>
    <property type="molecule type" value="Genomic_DNA"/>
</dbReference>
<proteinExistence type="predicted"/>
<evidence type="ECO:0000313" key="2">
    <source>
        <dbReference type="Proteomes" id="UP001596012"/>
    </source>
</evidence>
<keyword evidence="2" id="KW-1185">Reference proteome</keyword>
<evidence type="ECO:0000313" key="1">
    <source>
        <dbReference type="EMBL" id="MFC4464139.1"/>
    </source>
</evidence>
<reference evidence="2" key="1">
    <citation type="journal article" date="2019" name="Int. J. Syst. Evol. Microbiol.">
        <title>The Global Catalogue of Microorganisms (GCM) 10K type strain sequencing project: providing services to taxonomists for standard genome sequencing and annotation.</title>
        <authorList>
            <consortium name="The Broad Institute Genomics Platform"/>
            <consortium name="The Broad Institute Genome Sequencing Center for Infectious Disease"/>
            <person name="Wu L."/>
            <person name="Ma J."/>
        </authorList>
    </citation>
    <scope>NUCLEOTIDE SEQUENCE [LARGE SCALE GENOMIC DNA]</scope>
    <source>
        <strain evidence="2">DT43</strain>
    </source>
</reference>
<gene>
    <name evidence="1" type="ORF">ACFPH6_06090</name>
</gene>
<organism evidence="1 2">
    <name type="scientific">Streptomyces xiangluensis</name>
    <dbReference type="NCBI Taxonomy" id="2665720"/>
    <lineage>
        <taxon>Bacteria</taxon>
        <taxon>Bacillati</taxon>
        <taxon>Actinomycetota</taxon>
        <taxon>Actinomycetes</taxon>
        <taxon>Kitasatosporales</taxon>
        <taxon>Streptomycetaceae</taxon>
        <taxon>Streptomyces</taxon>
    </lineage>
</organism>
<sequence>MRIGELPLVTSSRPCRSLCGVGSAEVVLLKRVLGLCLRLRLVVSGDCSRTIG</sequence>
<accession>A0ABV8YHB6</accession>
<name>A0ABV8YHB6_9ACTN</name>
<dbReference type="RefSeq" id="WP_386338340.1">
    <property type="nucleotide sequence ID" value="NZ_JBHSFG010000011.1"/>
</dbReference>
<dbReference type="Proteomes" id="UP001596012">
    <property type="component" value="Unassembled WGS sequence"/>
</dbReference>